<dbReference type="Proteomes" id="UP000249341">
    <property type="component" value="Unassembled WGS sequence"/>
</dbReference>
<dbReference type="EMBL" id="QLMJ01000001">
    <property type="protein sequence ID" value="RAK43375.1"/>
    <property type="molecule type" value="Genomic_DNA"/>
</dbReference>
<dbReference type="InterPro" id="IPR036188">
    <property type="entry name" value="FAD/NAD-bd_sf"/>
</dbReference>
<sequence>MRILRPVEVDLALVGFGGAAALVLSALTTPLRVAVIDPAGLDAADSKRRTWAFWTGPTDELDPVLDAQWPGVDLFGPSGKQRLDLSPMRYAMVRSEPIFGLAAEAADRLAAHTVVANVGDLVDNGSSVDILDADGASVLRARWVLDSRPVKPARPGRTFWLQHFRGWWVRSETPIFDPESAVLMDFRTPQPAHGVSFGYVLPTSANTALIEYTEFSPRRLGDSAYDEALRAYARQLGLGNLIVDEVEDGAIPMTDAPFERRPSARVVRIGTAGGATRPSTGYTFSAMRRQATQIAELIRSGRDPVPDAAYPRRHLWMDSVALHAWDSGLVSAPEFFERLFLRNPPDRVLRFLDGRTSPAEELALMGSTPLVPMARSALRSLRT</sequence>
<evidence type="ECO:0000313" key="1">
    <source>
        <dbReference type="EMBL" id="RAK43375.1"/>
    </source>
</evidence>
<dbReference type="SUPFAM" id="SSF51905">
    <property type="entry name" value="FAD/NAD(P)-binding domain"/>
    <property type="match status" value="1"/>
</dbReference>
<protein>
    <submittedName>
        <fullName evidence="1">Lycopene beta-cyclase</fullName>
    </submittedName>
</protein>
<comment type="caution">
    <text evidence="1">The sequence shown here is derived from an EMBL/GenBank/DDBJ whole genome shotgun (WGS) entry which is preliminary data.</text>
</comment>
<dbReference type="Pfam" id="PF05834">
    <property type="entry name" value="Lycopene_cycl"/>
    <property type="match status" value="1"/>
</dbReference>
<accession>A0A327ZLW3</accession>
<keyword evidence="2" id="KW-1185">Reference proteome</keyword>
<reference evidence="1 2" key="1">
    <citation type="submission" date="2018-06" db="EMBL/GenBank/DDBJ databases">
        <title>Genomic Encyclopedia of Type Strains, Phase III (KMG-III): the genomes of soil and plant-associated and newly described type strains.</title>
        <authorList>
            <person name="Whitman W."/>
        </authorList>
    </citation>
    <scope>NUCLEOTIDE SEQUENCE [LARGE SCALE GENOMIC DNA]</scope>
    <source>
        <strain evidence="1 2">CGMCC 4.7090</strain>
    </source>
</reference>
<name>A0A327ZLW3_9ACTN</name>
<gene>
    <name evidence="1" type="ORF">B0I29_101505</name>
</gene>
<proteinExistence type="predicted"/>
<organism evidence="1 2">
    <name type="scientific">Actinoplanes lutulentus</name>
    <dbReference type="NCBI Taxonomy" id="1287878"/>
    <lineage>
        <taxon>Bacteria</taxon>
        <taxon>Bacillati</taxon>
        <taxon>Actinomycetota</taxon>
        <taxon>Actinomycetes</taxon>
        <taxon>Micromonosporales</taxon>
        <taxon>Micromonosporaceae</taxon>
        <taxon>Actinoplanes</taxon>
    </lineage>
</organism>
<dbReference type="AlphaFoldDB" id="A0A327ZLW3"/>
<evidence type="ECO:0000313" key="2">
    <source>
        <dbReference type="Proteomes" id="UP000249341"/>
    </source>
</evidence>